<dbReference type="AlphaFoldDB" id="U1NCS3"/>
<evidence type="ECO:0008006" key="3">
    <source>
        <dbReference type="Google" id="ProtNLM"/>
    </source>
</evidence>
<dbReference type="HOGENOM" id="CLU_131307_0_0_2"/>
<dbReference type="RefSeq" id="WP_021054226.1">
    <property type="nucleotide sequence ID" value="NZ_KE356561.1"/>
</dbReference>
<dbReference type="Proteomes" id="UP000030710">
    <property type="component" value="Unassembled WGS sequence"/>
</dbReference>
<dbReference type="GO" id="GO:0015035">
    <property type="term" value="F:protein-disulfide reductase activity"/>
    <property type="evidence" value="ECO:0007669"/>
    <property type="project" value="InterPro"/>
</dbReference>
<accession>U1NCS3</accession>
<dbReference type="STRING" id="1238425.J07HQW2_01176"/>
<dbReference type="EMBL" id="KE356561">
    <property type="protein sequence ID" value="ERG94735.1"/>
    <property type="molecule type" value="Genomic_DNA"/>
</dbReference>
<gene>
    <name evidence="1" type="ORF">J07HQW2_01176</name>
</gene>
<dbReference type="InterPro" id="IPR007263">
    <property type="entry name" value="DCC1-like"/>
</dbReference>
<organism evidence="1 2">
    <name type="scientific">Haloquadratum walsbyi J07HQW2</name>
    <dbReference type="NCBI Taxonomy" id="1238425"/>
    <lineage>
        <taxon>Archaea</taxon>
        <taxon>Methanobacteriati</taxon>
        <taxon>Methanobacteriota</taxon>
        <taxon>Stenosarchaea group</taxon>
        <taxon>Halobacteria</taxon>
        <taxon>Halobacteriales</taxon>
        <taxon>Haloferacaceae</taxon>
        <taxon>Haloquadratum</taxon>
    </lineage>
</organism>
<evidence type="ECO:0000313" key="1">
    <source>
        <dbReference type="EMBL" id="ERG94735.1"/>
    </source>
</evidence>
<dbReference type="eggNOG" id="arCOG04523">
    <property type="taxonomic scope" value="Archaea"/>
</dbReference>
<protein>
    <recommendedName>
        <fullName evidence="3">DUF393 domain-containing protein</fullName>
    </recommendedName>
</protein>
<dbReference type="Pfam" id="PF04134">
    <property type="entry name" value="DCC1-like"/>
    <property type="match status" value="1"/>
</dbReference>
<evidence type="ECO:0000313" key="2">
    <source>
        <dbReference type="Proteomes" id="UP000030710"/>
    </source>
</evidence>
<proteinExistence type="predicted"/>
<reference evidence="1 2" key="1">
    <citation type="journal article" date="2013" name="PLoS ONE">
        <title>Assembly-driven community genomics of a hypersaline microbial ecosystem.</title>
        <authorList>
            <person name="Podell S."/>
            <person name="Ugalde J.A."/>
            <person name="Narasingarao P."/>
            <person name="Banfield J.F."/>
            <person name="Heidelberg K.B."/>
            <person name="Allen E.E."/>
        </authorList>
    </citation>
    <scope>NUCLEOTIDE SEQUENCE [LARGE SCALE GENOMIC DNA]</scope>
    <source>
        <strain evidence="2">J07HQW2</strain>
    </source>
</reference>
<sequence length="140" mass="15531">MTQYESVLIYDGECPYCSIAARALERLDTVGAISWYDETAQQFLESQFDETPFAMFLVDSRRNQVYAGRAAAKEIAERASMPGIVSQLVGKNYDQIATLVGVATGRNRDPDDYHEMYPLRETAVSAFNALAASSKTQASR</sequence>
<name>U1NCS3_9EURY</name>